<sequence length="83" mass="8934">ILPKPIGTTSANQTNFPKQQQQQQITNCVKLRSYSGVTSTGGKCVKIEPVINTTPPSQQANITIITTSKPITLSKLPVIKMPS</sequence>
<evidence type="ECO:0000313" key="2">
    <source>
        <dbReference type="EMBL" id="CAF4473037.1"/>
    </source>
</evidence>
<evidence type="ECO:0000313" key="3">
    <source>
        <dbReference type="EMBL" id="CAF4474790.1"/>
    </source>
</evidence>
<dbReference type="EMBL" id="CAJOBI010075127">
    <property type="protein sequence ID" value="CAF4474790.1"/>
    <property type="molecule type" value="Genomic_DNA"/>
</dbReference>
<dbReference type="Proteomes" id="UP000676336">
    <property type="component" value="Unassembled WGS sequence"/>
</dbReference>
<organism evidence="3 4">
    <name type="scientific">Rotaria magnacalcarata</name>
    <dbReference type="NCBI Taxonomy" id="392030"/>
    <lineage>
        <taxon>Eukaryota</taxon>
        <taxon>Metazoa</taxon>
        <taxon>Spiralia</taxon>
        <taxon>Gnathifera</taxon>
        <taxon>Rotifera</taxon>
        <taxon>Eurotatoria</taxon>
        <taxon>Bdelloidea</taxon>
        <taxon>Philodinida</taxon>
        <taxon>Philodinidae</taxon>
        <taxon>Rotaria</taxon>
    </lineage>
</organism>
<gene>
    <name evidence="2" type="ORF">SMN809_LOCUS33679</name>
    <name evidence="3" type="ORF">SMN809_LOCUS33764</name>
</gene>
<feature type="non-terminal residue" evidence="3">
    <location>
        <position position="83"/>
    </location>
</feature>
<dbReference type="AlphaFoldDB" id="A0A8S2X3P1"/>
<dbReference type="EMBL" id="CAJOBI010074668">
    <property type="protein sequence ID" value="CAF4473037.1"/>
    <property type="molecule type" value="Genomic_DNA"/>
</dbReference>
<evidence type="ECO:0000313" key="4">
    <source>
        <dbReference type="Proteomes" id="UP000676336"/>
    </source>
</evidence>
<name>A0A8S2X3P1_9BILA</name>
<protein>
    <submittedName>
        <fullName evidence="3">Uncharacterized protein</fullName>
    </submittedName>
</protein>
<evidence type="ECO:0000256" key="1">
    <source>
        <dbReference type="SAM" id="MobiDB-lite"/>
    </source>
</evidence>
<comment type="caution">
    <text evidence="3">The sequence shown here is derived from an EMBL/GenBank/DDBJ whole genome shotgun (WGS) entry which is preliminary data.</text>
</comment>
<reference evidence="3" key="1">
    <citation type="submission" date="2021-02" db="EMBL/GenBank/DDBJ databases">
        <authorList>
            <person name="Nowell W R."/>
        </authorList>
    </citation>
    <scope>NUCLEOTIDE SEQUENCE</scope>
</reference>
<proteinExistence type="predicted"/>
<accession>A0A8S2X3P1</accession>
<feature type="compositionally biased region" description="Polar residues" evidence="1">
    <location>
        <begin position="7"/>
        <end position="18"/>
    </location>
</feature>
<feature type="region of interest" description="Disordered" evidence="1">
    <location>
        <begin position="1"/>
        <end position="22"/>
    </location>
</feature>
<feature type="non-terminal residue" evidence="3">
    <location>
        <position position="1"/>
    </location>
</feature>